<dbReference type="PANTHER" id="PTHR11953:SF0">
    <property type="entry name" value="EXOSOME COMPLEX COMPONENT RRP41"/>
    <property type="match status" value="1"/>
</dbReference>
<sequence length="255" mass="27084">MTNSPSASTSARPHDALREVQIECGYLESNPASVLYRSGKTIVLCTASVETKVPPWMAGRGKGWVTAEYNMLPGSTSPRKRRDRSGKVDGRTTEIQRLIGRSLRAVVDLEALGERSITVDCDVLQADGGTRTASITGGFIALSLAVEQLASTPLLDPPIVVADVLPRSVAAVSVGVVHGKIVSDLDYQLDSAADVDMNVVMTGDGRFIEIQGTGEEATFDDEQLAGMLAVAKKGIRELTQKQSQAIGSRKPSSVD</sequence>
<dbReference type="EC" id="2.7.7.56" evidence="6"/>
<feature type="region of interest" description="Disordered" evidence="7">
    <location>
        <begin position="70"/>
        <end position="90"/>
    </location>
</feature>
<keyword evidence="6 10" id="KW-0808">Transferase</keyword>
<dbReference type="PANTHER" id="PTHR11953">
    <property type="entry name" value="EXOSOME COMPLEX COMPONENT"/>
    <property type="match status" value="1"/>
</dbReference>
<dbReference type="NCBIfam" id="TIGR01966">
    <property type="entry name" value="RNasePH"/>
    <property type="match status" value="1"/>
</dbReference>
<keyword evidence="4 6" id="KW-0819">tRNA processing</keyword>
<keyword evidence="6 10" id="KW-0548">Nucleotidyltransferase</keyword>
<dbReference type="GO" id="GO:0008033">
    <property type="term" value="P:tRNA processing"/>
    <property type="evidence" value="ECO:0007669"/>
    <property type="project" value="UniProtKB-UniRule"/>
</dbReference>
<keyword evidence="11" id="KW-1185">Reference proteome</keyword>
<evidence type="ECO:0000256" key="6">
    <source>
        <dbReference type="HAMAP-Rule" id="MF_00564"/>
    </source>
</evidence>
<keyword evidence="5" id="KW-0694">RNA-binding</keyword>
<evidence type="ECO:0000313" key="10">
    <source>
        <dbReference type="EMBL" id="TWT55651.1"/>
    </source>
</evidence>
<dbReference type="Proteomes" id="UP000318053">
    <property type="component" value="Unassembled WGS sequence"/>
</dbReference>
<dbReference type="InterPro" id="IPR018336">
    <property type="entry name" value="RNase_PH_CS"/>
</dbReference>
<evidence type="ECO:0000259" key="8">
    <source>
        <dbReference type="Pfam" id="PF01138"/>
    </source>
</evidence>
<dbReference type="FunFam" id="3.30.230.70:FF:000003">
    <property type="entry name" value="Ribonuclease PH"/>
    <property type="match status" value="1"/>
</dbReference>
<evidence type="ECO:0000256" key="3">
    <source>
        <dbReference type="ARBA" id="ARBA00022555"/>
    </source>
</evidence>
<evidence type="ECO:0000256" key="4">
    <source>
        <dbReference type="ARBA" id="ARBA00022694"/>
    </source>
</evidence>
<dbReference type="GO" id="GO:0016075">
    <property type="term" value="P:rRNA catabolic process"/>
    <property type="evidence" value="ECO:0007669"/>
    <property type="project" value="UniProtKB-UniRule"/>
</dbReference>
<dbReference type="Pfam" id="PF03725">
    <property type="entry name" value="RNase_PH_C"/>
    <property type="match status" value="1"/>
</dbReference>
<dbReference type="InterPro" id="IPR027408">
    <property type="entry name" value="PNPase/RNase_PH_dom_sf"/>
</dbReference>
<comment type="function">
    <text evidence="6">Phosphorolytic 3'-5' exoribonuclease that plays an important role in tRNA 3'-end maturation. Removes nucleotide residues following the 3'-CCA terminus of tRNAs; can also add nucleotides to the ends of RNA molecules by using nucleoside diphosphates as substrates, but this may not be physiologically important. Probably plays a role in initiation of 16S rRNA degradation (leading to ribosome degradation) during starvation.</text>
</comment>
<dbReference type="HAMAP" id="MF_00564">
    <property type="entry name" value="RNase_PH"/>
    <property type="match status" value="1"/>
</dbReference>
<evidence type="ECO:0000313" key="11">
    <source>
        <dbReference type="Proteomes" id="UP000318053"/>
    </source>
</evidence>
<dbReference type="Pfam" id="PF01138">
    <property type="entry name" value="RNase_PH"/>
    <property type="match status" value="1"/>
</dbReference>
<protein>
    <recommendedName>
        <fullName evidence="6">Ribonuclease PH</fullName>
        <shortName evidence="6">RNase PH</shortName>
        <ecNumber evidence="6">2.7.7.56</ecNumber>
    </recommendedName>
    <alternativeName>
        <fullName evidence="6">tRNA nucleotidyltransferase</fullName>
    </alternativeName>
</protein>
<evidence type="ECO:0000256" key="2">
    <source>
        <dbReference type="ARBA" id="ARBA00022552"/>
    </source>
</evidence>
<dbReference type="InterPro" id="IPR001247">
    <property type="entry name" value="ExoRNase_PH_dom1"/>
</dbReference>
<gene>
    <name evidence="6 10" type="primary">rph</name>
    <name evidence="10" type="ORF">CA85_48450</name>
</gene>
<reference evidence="10 11" key="1">
    <citation type="submission" date="2019-02" db="EMBL/GenBank/DDBJ databases">
        <title>Deep-cultivation of Planctomycetes and their phenomic and genomic characterization uncovers novel biology.</title>
        <authorList>
            <person name="Wiegand S."/>
            <person name="Jogler M."/>
            <person name="Boedeker C."/>
            <person name="Pinto D."/>
            <person name="Vollmers J."/>
            <person name="Rivas-Marin E."/>
            <person name="Kohn T."/>
            <person name="Peeters S.H."/>
            <person name="Heuer A."/>
            <person name="Rast P."/>
            <person name="Oberbeckmann S."/>
            <person name="Bunk B."/>
            <person name="Jeske O."/>
            <person name="Meyerdierks A."/>
            <person name="Storesund J.E."/>
            <person name="Kallscheuer N."/>
            <person name="Luecker S."/>
            <person name="Lage O.M."/>
            <person name="Pohl T."/>
            <person name="Merkel B.J."/>
            <person name="Hornburger P."/>
            <person name="Mueller R.-W."/>
            <person name="Bruemmer F."/>
            <person name="Labrenz M."/>
            <person name="Spormann A.M."/>
            <person name="Op Den Camp H."/>
            <person name="Overmann J."/>
            <person name="Amann R."/>
            <person name="Jetten M.S.M."/>
            <person name="Mascher T."/>
            <person name="Medema M.H."/>
            <person name="Devos D.P."/>
            <person name="Kaster A.-K."/>
            <person name="Ovreas L."/>
            <person name="Rohde M."/>
            <person name="Galperin M.Y."/>
            <person name="Jogler C."/>
        </authorList>
    </citation>
    <scope>NUCLEOTIDE SEQUENCE [LARGE SCALE GENOMIC DNA]</scope>
    <source>
        <strain evidence="10 11">CA85</strain>
    </source>
</reference>
<comment type="caution">
    <text evidence="10">The sequence shown here is derived from an EMBL/GenBank/DDBJ whole genome shotgun (WGS) entry which is preliminary data.</text>
</comment>
<dbReference type="InterPro" id="IPR020568">
    <property type="entry name" value="Ribosomal_Su5_D2-typ_SF"/>
</dbReference>
<dbReference type="InterPro" id="IPR015847">
    <property type="entry name" value="ExoRNase_PH_dom2"/>
</dbReference>
<dbReference type="AlphaFoldDB" id="A0A5C5WZW6"/>
<dbReference type="GO" id="GO:0000049">
    <property type="term" value="F:tRNA binding"/>
    <property type="evidence" value="ECO:0007669"/>
    <property type="project" value="UniProtKB-UniRule"/>
</dbReference>
<dbReference type="GO" id="GO:0031125">
    <property type="term" value="P:rRNA 3'-end processing"/>
    <property type="evidence" value="ECO:0007669"/>
    <property type="project" value="UniProtKB-ARBA"/>
</dbReference>
<dbReference type="InterPro" id="IPR002381">
    <property type="entry name" value="RNase_PH_bac-type"/>
</dbReference>
<dbReference type="OrthoDB" id="9807456at2"/>
<feature type="binding site" evidence="6">
    <location>
        <position position="91"/>
    </location>
    <ligand>
        <name>phosphate</name>
        <dbReference type="ChEBI" id="CHEBI:43474"/>
        <note>substrate</note>
    </ligand>
</feature>
<organism evidence="10 11">
    <name type="scientific">Allorhodopirellula solitaria</name>
    <dbReference type="NCBI Taxonomy" id="2527987"/>
    <lineage>
        <taxon>Bacteria</taxon>
        <taxon>Pseudomonadati</taxon>
        <taxon>Planctomycetota</taxon>
        <taxon>Planctomycetia</taxon>
        <taxon>Pirellulales</taxon>
        <taxon>Pirellulaceae</taxon>
        <taxon>Allorhodopirellula</taxon>
    </lineage>
</organism>
<evidence type="ECO:0000256" key="1">
    <source>
        <dbReference type="ARBA" id="ARBA00006678"/>
    </source>
</evidence>
<dbReference type="SUPFAM" id="SSF54211">
    <property type="entry name" value="Ribosomal protein S5 domain 2-like"/>
    <property type="match status" value="1"/>
</dbReference>
<dbReference type="RefSeq" id="WP_146393691.1">
    <property type="nucleotide sequence ID" value="NZ_SJPK01000023.1"/>
</dbReference>
<feature type="domain" description="Exoribonuclease phosphorolytic" evidence="9">
    <location>
        <begin position="169"/>
        <end position="234"/>
    </location>
</feature>
<evidence type="ECO:0000259" key="9">
    <source>
        <dbReference type="Pfam" id="PF03725"/>
    </source>
</evidence>
<dbReference type="InterPro" id="IPR036345">
    <property type="entry name" value="ExoRNase_PH_dom2_sf"/>
</dbReference>
<dbReference type="EMBL" id="SJPK01000023">
    <property type="protein sequence ID" value="TWT55651.1"/>
    <property type="molecule type" value="Genomic_DNA"/>
</dbReference>
<comment type="similarity">
    <text evidence="1 6">Belongs to the RNase PH family.</text>
</comment>
<dbReference type="PROSITE" id="PS01277">
    <property type="entry name" value="RIBONUCLEASE_PH"/>
    <property type="match status" value="1"/>
</dbReference>
<dbReference type="Gene3D" id="3.30.230.70">
    <property type="entry name" value="GHMP Kinase, N-terminal domain"/>
    <property type="match status" value="1"/>
</dbReference>
<accession>A0A5C5WZW6</accession>
<comment type="subunit">
    <text evidence="6">Homohexameric ring arranged as a trimer of dimers.</text>
</comment>
<dbReference type="GO" id="GO:0009022">
    <property type="term" value="F:tRNA nucleotidyltransferase activity"/>
    <property type="evidence" value="ECO:0007669"/>
    <property type="project" value="UniProtKB-UniRule"/>
</dbReference>
<evidence type="ECO:0000256" key="7">
    <source>
        <dbReference type="SAM" id="MobiDB-lite"/>
    </source>
</evidence>
<feature type="domain" description="Exoribonuclease phosphorolytic" evidence="8">
    <location>
        <begin position="17"/>
        <end position="145"/>
    </location>
</feature>
<dbReference type="SUPFAM" id="SSF55666">
    <property type="entry name" value="Ribonuclease PH domain 2-like"/>
    <property type="match status" value="1"/>
</dbReference>
<keyword evidence="2 6" id="KW-0698">rRNA processing</keyword>
<dbReference type="InterPro" id="IPR050080">
    <property type="entry name" value="RNase_PH"/>
</dbReference>
<keyword evidence="3 6" id="KW-0820">tRNA-binding</keyword>
<comment type="catalytic activity">
    <reaction evidence="6">
        <text>tRNA(n+1) + phosphate = tRNA(n) + a ribonucleoside 5'-diphosphate</text>
        <dbReference type="Rhea" id="RHEA:10628"/>
        <dbReference type="Rhea" id="RHEA-COMP:17343"/>
        <dbReference type="Rhea" id="RHEA-COMP:17344"/>
        <dbReference type="ChEBI" id="CHEBI:43474"/>
        <dbReference type="ChEBI" id="CHEBI:57930"/>
        <dbReference type="ChEBI" id="CHEBI:173114"/>
        <dbReference type="EC" id="2.7.7.56"/>
    </reaction>
</comment>
<feature type="binding site" evidence="6">
    <location>
        <begin position="129"/>
        <end position="131"/>
    </location>
    <ligand>
        <name>phosphate</name>
        <dbReference type="ChEBI" id="CHEBI:43474"/>
        <note>substrate</note>
    </ligand>
</feature>
<name>A0A5C5WZW6_9BACT</name>
<dbReference type="GO" id="GO:0000175">
    <property type="term" value="F:3'-5'-RNA exonuclease activity"/>
    <property type="evidence" value="ECO:0007669"/>
    <property type="project" value="UniProtKB-UniRule"/>
</dbReference>
<proteinExistence type="inferred from homology"/>
<evidence type="ECO:0000256" key="5">
    <source>
        <dbReference type="ARBA" id="ARBA00022884"/>
    </source>
</evidence>